<accession>A0ABD5VEM6</accession>
<evidence type="ECO:0008006" key="4">
    <source>
        <dbReference type="Google" id="ProtNLM"/>
    </source>
</evidence>
<feature type="region of interest" description="Disordered" evidence="1">
    <location>
        <begin position="238"/>
        <end position="272"/>
    </location>
</feature>
<dbReference type="InterPro" id="IPR008983">
    <property type="entry name" value="Tumour_necrosis_fac-like_dom"/>
</dbReference>
<dbReference type="Proteomes" id="UP001596395">
    <property type="component" value="Unassembled WGS sequence"/>
</dbReference>
<reference evidence="2 3" key="1">
    <citation type="journal article" date="2019" name="Int. J. Syst. Evol. Microbiol.">
        <title>The Global Catalogue of Microorganisms (GCM) 10K type strain sequencing project: providing services to taxonomists for standard genome sequencing and annotation.</title>
        <authorList>
            <consortium name="The Broad Institute Genomics Platform"/>
            <consortium name="The Broad Institute Genome Sequencing Center for Infectious Disease"/>
            <person name="Wu L."/>
            <person name="Ma J."/>
        </authorList>
    </citation>
    <scope>NUCLEOTIDE SEQUENCE [LARGE SCALE GENOMIC DNA]</scope>
    <source>
        <strain evidence="2 3">GX26</strain>
    </source>
</reference>
<evidence type="ECO:0000313" key="3">
    <source>
        <dbReference type="Proteomes" id="UP001596395"/>
    </source>
</evidence>
<organism evidence="2 3">
    <name type="scientific">Halorubellus litoreus</name>
    <dbReference type="NCBI Taxonomy" id="755308"/>
    <lineage>
        <taxon>Archaea</taxon>
        <taxon>Methanobacteriati</taxon>
        <taxon>Methanobacteriota</taxon>
        <taxon>Stenosarchaea group</taxon>
        <taxon>Halobacteria</taxon>
        <taxon>Halobacteriales</taxon>
        <taxon>Halorubellaceae</taxon>
        <taxon>Halorubellus</taxon>
    </lineage>
</organism>
<dbReference type="Gene3D" id="2.60.120.40">
    <property type="match status" value="1"/>
</dbReference>
<gene>
    <name evidence="2" type="ORF">ACFQGB_14020</name>
</gene>
<name>A0ABD5VEM6_9EURY</name>
<proteinExistence type="predicted"/>
<evidence type="ECO:0000313" key="2">
    <source>
        <dbReference type="EMBL" id="MFC6953984.1"/>
    </source>
</evidence>
<dbReference type="EMBL" id="JBHSXN010000002">
    <property type="protein sequence ID" value="MFC6953984.1"/>
    <property type="molecule type" value="Genomic_DNA"/>
</dbReference>
<dbReference type="RefSeq" id="WP_336350929.1">
    <property type="nucleotide sequence ID" value="NZ_JAZAQL010000002.1"/>
</dbReference>
<protein>
    <recommendedName>
        <fullName evidence="4">C1q domain-containing protein</fullName>
    </recommendedName>
</protein>
<feature type="compositionally biased region" description="Basic and acidic residues" evidence="1">
    <location>
        <begin position="12"/>
        <end position="36"/>
    </location>
</feature>
<feature type="compositionally biased region" description="Low complexity" evidence="1">
    <location>
        <begin position="100"/>
        <end position="109"/>
    </location>
</feature>
<comment type="caution">
    <text evidence="2">The sequence shown here is derived from an EMBL/GenBank/DDBJ whole genome shotgun (WGS) entry which is preliminary data.</text>
</comment>
<feature type="compositionally biased region" description="Acidic residues" evidence="1">
    <location>
        <begin position="37"/>
        <end position="51"/>
    </location>
</feature>
<feature type="region of interest" description="Disordered" evidence="1">
    <location>
        <begin position="1"/>
        <end position="82"/>
    </location>
</feature>
<sequence>MSDSGANVDDSTETHGGGRIEALEAENERLRERLESLEETLEAVVSEESDAPVDSGLGPDSKPASPTAPDSDESASGTTSRRGVMTGLASLGLLGLGSSAASASGAASGDHVGETWSGDPSADQLLRLDATGSTNAGLYATSESDSGKGMVAKAKGPNYTKGVLGLVASDKGTGVKGNAFSSSGNTEGVFGLAKSTSGTGVKGKASADSGFTKGIQGLAKSPDGRGVQGVAYSTSGESIGVRGESKSTTSHAAGVKGHATGSSGETHGVEGEVDSYEGSGVVGAATKDGFSYPDLTGTPIGVFGVSDWSGDDSNVSSGVGMFGWASASTGATVGMVGRSDSPDGVGVRGIDGQGDGFAVESLGDSLTTGSHTVQGPVSRECTTVVYLSSDQTVPDGSETRIQFDTTAKDEFSAWDANNYQYVVPFAGDYRVDLALKYTLALPADSRHNTYLRSKSNGTKLSLIRDTPSNGGNMFVHDTGSALLPDLSKGETLYLSVNQKSGSQADIQAGQDTSFLSITHVG</sequence>
<feature type="region of interest" description="Disordered" evidence="1">
    <location>
        <begin position="100"/>
        <end position="121"/>
    </location>
</feature>
<keyword evidence="3" id="KW-1185">Reference proteome</keyword>
<evidence type="ECO:0000256" key="1">
    <source>
        <dbReference type="SAM" id="MobiDB-lite"/>
    </source>
</evidence>
<dbReference type="AlphaFoldDB" id="A0ABD5VEM6"/>